<keyword evidence="2" id="KW-0677">Repeat</keyword>
<evidence type="ECO:0000313" key="10">
    <source>
        <dbReference type="Proteomes" id="UP000886667"/>
    </source>
</evidence>
<dbReference type="Gene3D" id="2.120.10.30">
    <property type="entry name" value="TolB, C-terminal domain"/>
    <property type="match status" value="2"/>
</dbReference>
<feature type="domain" description="Teneurin NHL" evidence="7">
    <location>
        <begin position="1107"/>
        <end position="1157"/>
    </location>
</feature>
<dbReference type="InterPro" id="IPR011042">
    <property type="entry name" value="6-blade_b-propeller_TolB-like"/>
</dbReference>
<sequence>MDASGLIHFEMGPFQGLGLRRLIDIVADETDHTVWVANKHAIKHIDRDGQILHTFVMEGQRGIRRAKIRDLAIYTDAVAPELSILSPSDASYINSQQPQITLELVDDGSGVDVESLEILAEGEAVPVECSGTLPEWVCTPTVALADGPISLSVIVADNAGNRSEPVVSTFTIDTQQPEITLQSPVDGLLTNQPELTVSGSVSEAATVTLNGEPITLTIDHTFSETLTLTEGNNEISLQAMDLAGNIAELSVLVVLDTTSPAPVDLALIQVSDVVDGKVTVTGDPTSVEPEAKVTIKNRRTGETVTTTANADGSFILLITAEHSDELSILVTDQAGNDSDETGTAVTDVVPGVGTIPPDPAQLAPPFSPSAPVTLFAASEFIYNGSPPIQTGVDPTTISKQRVAVVRGLVLDRNNHPLPGVKITIKNQPDFGQTLTRRDGMLDMAVNGGGLLTINYEKAGYLPVQRKVDAPWQDYVWAEDVVMIRLDEQVTTIDLSNPTAPMQVAQGSTVTDEDGARQATILFPSGTTATMTMPDGSTQPLTTLNVRATEYTVGENGPDAMPAPLPPTSAYTYAVELSADEAISAGAKRVDFNQQLPLYVDNFLNFPVGIAAPVGYYDFDLTAWVPSDNGLVVQILRIENGRAVLDVEGGGEPVTAEGLETLGINDQELVMLAGLYESGKELWRTPVTHFTPFDINFRIGPPEDAEPPVPPPPPPPPEDDDPEDPECENNSIIECQSQVLGESIPIANTSINLNYRSSRVPGKIKNKPITTIPLSGSYIPESLRSIHLSYVIAGKRYYHVFQPESNLTHTIEWDSQDAYGRPLVGLFPARISTTYVYDEVYYGDQIGSAIARLFARWGSAQSGGVELGPYRDSGLSGSRGRLTSSWSEKLPATAFGEASAPFNAQKLGTGGWSMSIQHNYDPDAKKLHLGSGKTIAANNLGYIITAYAPTYGNSGKGAVDAEGNVYITESDNNRVTKISPSGLRTIIAGNGLSGFSGDGGPAVNARLDSPADVSLGINGEIYIADQRNDRIRMIDQSGIISTVAGNGIAGYSGDEELAVNASLNSPSAVVMDSDGMMYIADAGNHRIRRVSPDGVISTYAGNDSRGFSGDGGAAIGASLNGPSAISVDQNGYLYIVDRLNQRIRKVGSQGIITTVAGTGVRGFSGDGGIGTEAQLDSPSAITPTKDGGLYISDLGNRRIRYLDAEGNIKTVAGNGLYGDSGDLGPAINASMAGAVDMLLSNKETLYIIDSGNRRIRAIGLTMEGYTGEGYLIPSSDGKELYEFDEMGRHLRTMSTITGADLYTFGYEGDGFVNRVTDGYGNQIQIERDANGTLEAFVSPDNHRTTVTLDSNGYLYELTNQNDETYRFGYTSDGLLTSVVDPEGHAASMRYNERGRLIRDENPAGGVFQLERSELNDGYRVELTSLSGQTTRYDVQLAEGQEIRQKTRPDGVISREIIDRAGAWAREETHGATGLRSVVDYSSDQRFGWLARHQGVTMLETPGGNVWQSENSQSISLDDVTNPLSLISSTDTLIVNGRTRTVRYDADNQSYTYTSPETRSRVKMIDSQGTLLVDQYADLAPVFHDLDSQGRLSVLRMGEDADERRMSFNYGSDGYINSITDPLDRVYRFSYDPVGRVTEQTLPDDRLIEYRYDATGNMTAVIPPGRSEHLIEYTPIGFMASYTPPDIGSGNTTTRYIYNLDKQLTRVERPDGVAITLDYESSGRLGAVTIPRGVFGYTYDNLTGQLTGLSDPTGGQLSFTYDGPLFISESWNGDITGMVERQYDNNYWLTGYIVNNELIDMDYDQDGLLTRSGDLSLVRNSDNGLVTATRLGEVDSITTYTGFGEKESERYTSNTVILDGVVEGQGISTDILQVTGRISGAGAVNINSVAMQVETDGSVVGEVILPVIGENILDIEVYDQNSQFVGQFQRSVVRERSQTDFNISRIVEMAPNGDIYFINEGGNGQELLRHNASSGTASQPDWLLGAIDVTVSNTGEVYLLKGLNLTVYDGVQETSVLDLVSTGITSVSDIEIGLDEQVYVLSGRDIYRVTSGALTHISTLPDNYQEGSLEHSAWGLVANGGEGDYFYRIHPDGTLETLINSNTWNNSDFALSDDGVVCWVDEGPVCTVINDPLAPWDWLQFFADSMEFGSDGVLYYADIDNLFRYENGASTPILSGSQGTIGILRLSGSLGDTLYGVSYSRDKLGRITEKTEILEGISTTAIYGYDLVGRLESVIENGVEVAHYQYDTNGNRTHENGIEIATYDEQDRLLAYGEAIYSYMTNGELTEKTVSGVTTNFNYDVLGNLLQVRLPGDVVIDYVVDGRKRRIGKKINSELVQGFLYKDYLNPLAELGADGNVVSRFVYGSKTNVPDYLIREGTTYRIISDHLGSPKLVVDIESGEVVQRMDYDAWGNVTQDTNPGFQPFGFAGGIYDQHTGLVRFGARDYDPEIGRWTVKDPIGFDGKDTNLYAYARLDPVNWIDPNGLETVVGARPAPGATSFPIPRSIPSWVKKPPPPWMALFWPNSTGADDWNPNGPVWNEKKCPDGKKHSPDREALNDLINDATNKGRKPLSDSDADTVLDWADEVGVEGARDDRGKDHWVGGDHIHVPGSGVNHIPTGK</sequence>
<reference evidence="9" key="1">
    <citation type="journal article" date="2021" name="Proc. Natl. Acad. Sci. U.S.A.">
        <title>Global biogeography of chemosynthetic symbionts reveals both localized and globally distributed symbiont groups. .</title>
        <authorList>
            <person name="Osvatic J.T."/>
            <person name="Wilkins L.G.E."/>
            <person name="Leibrecht L."/>
            <person name="Leray M."/>
            <person name="Zauner S."/>
            <person name="Polzin J."/>
            <person name="Camacho Y."/>
            <person name="Gros O."/>
            <person name="van Gils J.A."/>
            <person name="Eisen J.A."/>
            <person name="Petersen J.M."/>
            <person name="Yuen B."/>
        </authorList>
    </citation>
    <scope>NUCLEOTIDE SEQUENCE</scope>
    <source>
        <strain evidence="9">MAGclacostrist064TRANS</strain>
    </source>
</reference>
<dbReference type="PANTHER" id="PTHR11219">
    <property type="entry name" value="TENEURIN AND N-ACETYLGLUCOSAMINE-1-PHOSPHODIESTER ALPHA-N-ACETYLGLUCOSAMINIDASE"/>
    <property type="match status" value="1"/>
</dbReference>
<dbReference type="NCBIfam" id="TIGR03696">
    <property type="entry name" value="Rhs_assc_core"/>
    <property type="match status" value="1"/>
</dbReference>
<dbReference type="Gene3D" id="2.60.40.10">
    <property type="entry name" value="Immunoglobulins"/>
    <property type="match status" value="3"/>
</dbReference>
<feature type="compositionally biased region" description="Pro residues" evidence="4">
    <location>
        <begin position="706"/>
        <end position="715"/>
    </location>
</feature>
<dbReference type="InterPro" id="IPR056823">
    <property type="entry name" value="TEN-like_YD-shell"/>
</dbReference>
<evidence type="ECO:0000259" key="8">
    <source>
        <dbReference type="Pfam" id="PF25023"/>
    </source>
</evidence>
<feature type="region of interest" description="Disordered" evidence="4">
    <location>
        <begin position="2587"/>
        <end position="2617"/>
    </location>
</feature>
<feature type="domain" description="Bacterial Ig-like" evidence="5">
    <location>
        <begin position="91"/>
        <end position="174"/>
    </location>
</feature>
<evidence type="ECO:0000259" key="7">
    <source>
        <dbReference type="Pfam" id="PF25021"/>
    </source>
</evidence>
<evidence type="ECO:0000256" key="1">
    <source>
        <dbReference type="ARBA" id="ARBA00022536"/>
    </source>
</evidence>
<accession>A0A9E4KCN2</accession>
<feature type="compositionally biased region" description="Basic and acidic residues" evidence="4">
    <location>
        <begin position="2587"/>
        <end position="2604"/>
    </location>
</feature>
<organism evidence="9 10">
    <name type="scientific">Candidatus Thiodiazotropha taylori</name>
    <dbReference type="NCBI Taxonomy" id="2792791"/>
    <lineage>
        <taxon>Bacteria</taxon>
        <taxon>Pseudomonadati</taxon>
        <taxon>Pseudomonadota</taxon>
        <taxon>Gammaproteobacteria</taxon>
        <taxon>Chromatiales</taxon>
        <taxon>Sedimenticolaceae</taxon>
        <taxon>Candidatus Thiodiazotropha</taxon>
    </lineage>
</organism>
<name>A0A9E4KCN2_9GAMM</name>
<feature type="domain" description="Teneurin TTR-like" evidence="6">
    <location>
        <begin position="398"/>
        <end position="482"/>
    </location>
</feature>
<dbReference type="InterPro" id="IPR056822">
    <property type="entry name" value="TEN_NHL"/>
</dbReference>
<dbReference type="Pfam" id="PF19077">
    <property type="entry name" value="Big_13"/>
    <property type="match status" value="1"/>
</dbReference>
<dbReference type="InterPro" id="IPR006530">
    <property type="entry name" value="YD"/>
</dbReference>
<dbReference type="Pfam" id="PF09136">
    <property type="entry name" value="Glucodextran_B"/>
    <property type="match status" value="1"/>
</dbReference>
<dbReference type="InterPro" id="IPR044016">
    <property type="entry name" value="Big_13"/>
</dbReference>
<dbReference type="Pfam" id="PF25020">
    <property type="entry name" value="TTR_TEN1-4"/>
    <property type="match status" value="1"/>
</dbReference>
<dbReference type="InterPro" id="IPR022385">
    <property type="entry name" value="Rhs_assc_core"/>
</dbReference>
<dbReference type="Pfam" id="PF25023">
    <property type="entry name" value="TEN_YD-shell"/>
    <property type="match status" value="2"/>
</dbReference>
<proteinExistence type="predicted"/>
<feature type="region of interest" description="Disordered" evidence="4">
    <location>
        <begin position="698"/>
        <end position="727"/>
    </location>
</feature>
<dbReference type="PANTHER" id="PTHR11219:SF69">
    <property type="entry name" value="TENEURIN-A"/>
    <property type="match status" value="1"/>
</dbReference>
<protein>
    <submittedName>
        <fullName evidence="9">Ig-like domain-containing protein</fullName>
    </submittedName>
</protein>
<gene>
    <name evidence="9" type="ORF">JAZ07_06005</name>
</gene>
<dbReference type="Gene3D" id="2.180.10.10">
    <property type="entry name" value="RHS repeat-associated core"/>
    <property type="match status" value="3"/>
</dbReference>
<evidence type="ECO:0000259" key="5">
    <source>
        <dbReference type="Pfam" id="PF19077"/>
    </source>
</evidence>
<evidence type="ECO:0000313" key="9">
    <source>
        <dbReference type="EMBL" id="MCG7945888.1"/>
    </source>
</evidence>
<dbReference type="Proteomes" id="UP000886667">
    <property type="component" value="Unassembled WGS sequence"/>
</dbReference>
<feature type="compositionally biased region" description="Acidic residues" evidence="4">
    <location>
        <begin position="716"/>
        <end position="726"/>
    </location>
</feature>
<dbReference type="InterPro" id="IPR051216">
    <property type="entry name" value="Teneurin"/>
</dbReference>
<dbReference type="SUPFAM" id="SSF49464">
    <property type="entry name" value="Carboxypeptidase regulatory domain-like"/>
    <property type="match status" value="1"/>
</dbReference>
<dbReference type="InterPro" id="IPR056820">
    <property type="entry name" value="TEN_TTR-like"/>
</dbReference>
<dbReference type="InterPro" id="IPR008969">
    <property type="entry name" value="CarboxyPept-like_regulatory"/>
</dbReference>
<evidence type="ECO:0000256" key="3">
    <source>
        <dbReference type="ARBA" id="ARBA00023157"/>
    </source>
</evidence>
<keyword evidence="3" id="KW-1015">Disulfide bond</keyword>
<feature type="domain" description="Teneurin-like YD-shell" evidence="8">
    <location>
        <begin position="1268"/>
        <end position="1850"/>
    </location>
</feature>
<evidence type="ECO:0000256" key="4">
    <source>
        <dbReference type="SAM" id="MobiDB-lite"/>
    </source>
</evidence>
<comment type="caution">
    <text evidence="9">The sequence shown here is derived from an EMBL/GenBank/DDBJ whole genome shotgun (WGS) entry which is preliminary data.</text>
</comment>
<dbReference type="EMBL" id="JAEPCM010000190">
    <property type="protein sequence ID" value="MCG7945888.1"/>
    <property type="molecule type" value="Genomic_DNA"/>
</dbReference>
<dbReference type="InterPro" id="IPR013783">
    <property type="entry name" value="Ig-like_fold"/>
</dbReference>
<feature type="domain" description="Teneurin-like YD-shell" evidence="8">
    <location>
        <begin position="2193"/>
        <end position="2469"/>
    </location>
</feature>
<dbReference type="SUPFAM" id="SSF101898">
    <property type="entry name" value="NHL repeat"/>
    <property type="match status" value="1"/>
</dbReference>
<dbReference type="Pfam" id="PF25021">
    <property type="entry name" value="TEN_NHL"/>
    <property type="match status" value="1"/>
</dbReference>
<evidence type="ECO:0000256" key="2">
    <source>
        <dbReference type="ARBA" id="ARBA00022737"/>
    </source>
</evidence>
<evidence type="ECO:0000259" key="6">
    <source>
        <dbReference type="Pfam" id="PF25020"/>
    </source>
</evidence>
<dbReference type="NCBIfam" id="TIGR01643">
    <property type="entry name" value="YD_repeat_2x"/>
    <property type="match status" value="4"/>
</dbReference>
<dbReference type="SUPFAM" id="SSF63829">
    <property type="entry name" value="Calcium-dependent phosphotriesterase"/>
    <property type="match status" value="1"/>
</dbReference>
<dbReference type="CDD" id="cd14953">
    <property type="entry name" value="NHL_like_1"/>
    <property type="match status" value="1"/>
</dbReference>
<keyword evidence="1" id="KW-0245">EGF-like domain</keyword>